<dbReference type="AlphaFoldDB" id="A0A813RBU9"/>
<keyword evidence="7" id="KW-0547">Nucleotide-binding</keyword>
<dbReference type="Proteomes" id="UP000677228">
    <property type="component" value="Unassembled WGS sequence"/>
</dbReference>
<dbReference type="GO" id="GO:0005524">
    <property type="term" value="F:ATP binding"/>
    <property type="evidence" value="ECO:0007669"/>
    <property type="project" value="UniProtKB-KW"/>
</dbReference>
<sequence>MGTKRGAFIVFEGLDRLGKTTQSRLLLDYLKNDKRLLCERLSFPKRDTKIGELIDLYLKNKIDYDDHSIHLLFSANRWECNRQIEEKLLNGTTLIVDRYVYSGIAFSHAKGTLDYNWCCSCDFGLIKPDLVLYMNKGNLAVKNSGTDGGERYETTEMQAKVEKCFEKFQNASYWTSINVSQQNGNFRSETDIQNDVQLKVSEIFEQIKDEKLNRLWKKDFECS</sequence>
<dbReference type="Gene3D" id="3.40.50.300">
    <property type="entry name" value="P-loop containing nucleotide triphosphate hydrolases"/>
    <property type="match status" value="1"/>
</dbReference>
<reference evidence="12" key="1">
    <citation type="submission" date="2021-02" db="EMBL/GenBank/DDBJ databases">
        <authorList>
            <person name="Nowell W R."/>
        </authorList>
    </citation>
    <scope>NUCLEOTIDE SEQUENCE</scope>
</reference>
<dbReference type="GO" id="GO:0004550">
    <property type="term" value="F:nucleoside diphosphate kinase activity"/>
    <property type="evidence" value="ECO:0007669"/>
    <property type="project" value="TreeGrafter"/>
</dbReference>
<comment type="caution">
    <text evidence="12">The sequence shown here is derived from an EMBL/GenBank/DDBJ whole genome shotgun (WGS) entry which is preliminary data.</text>
</comment>
<evidence type="ECO:0000256" key="2">
    <source>
        <dbReference type="ARBA" id="ARBA00009776"/>
    </source>
</evidence>
<dbReference type="EMBL" id="CAJNOQ010000270">
    <property type="protein sequence ID" value="CAF0780340.1"/>
    <property type="molecule type" value="Genomic_DNA"/>
</dbReference>
<evidence type="ECO:0000256" key="1">
    <source>
        <dbReference type="ARBA" id="ARBA00004992"/>
    </source>
</evidence>
<dbReference type="GO" id="GO:0005634">
    <property type="term" value="C:nucleus"/>
    <property type="evidence" value="ECO:0007669"/>
    <property type="project" value="TreeGrafter"/>
</dbReference>
<dbReference type="GO" id="GO:0004798">
    <property type="term" value="F:dTMP kinase activity"/>
    <property type="evidence" value="ECO:0007669"/>
    <property type="project" value="UniProtKB-EC"/>
</dbReference>
<keyword evidence="8" id="KW-0418">Kinase</keyword>
<organism evidence="12 15">
    <name type="scientific">Didymodactylos carnosus</name>
    <dbReference type="NCBI Taxonomy" id="1234261"/>
    <lineage>
        <taxon>Eukaryota</taxon>
        <taxon>Metazoa</taxon>
        <taxon>Spiralia</taxon>
        <taxon>Gnathifera</taxon>
        <taxon>Rotifera</taxon>
        <taxon>Eurotatoria</taxon>
        <taxon>Bdelloidea</taxon>
        <taxon>Philodinida</taxon>
        <taxon>Philodinidae</taxon>
        <taxon>Didymodactylos</taxon>
    </lineage>
</organism>
<dbReference type="Pfam" id="PF02223">
    <property type="entry name" value="Thymidylate_kin"/>
    <property type="match status" value="1"/>
</dbReference>
<dbReference type="NCBIfam" id="TIGR00041">
    <property type="entry name" value="DTMP_kinase"/>
    <property type="match status" value="1"/>
</dbReference>
<evidence type="ECO:0000256" key="8">
    <source>
        <dbReference type="ARBA" id="ARBA00022777"/>
    </source>
</evidence>
<comment type="pathway">
    <text evidence="1">Pyrimidine metabolism; dTTP biosynthesis.</text>
</comment>
<dbReference type="InterPro" id="IPR018094">
    <property type="entry name" value="Thymidylate_kinase"/>
</dbReference>
<protein>
    <recommendedName>
        <fullName evidence="4">Thymidylate kinase</fullName>
        <ecNumber evidence="3">2.7.4.9</ecNumber>
    </recommendedName>
</protein>
<evidence type="ECO:0000256" key="4">
    <source>
        <dbReference type="ARBA" id="ARBA00017144"/>
    </source>
</evidence>
<keyword evidence="5" id="KW-0808">Transferase</keyword>
<evidence type="ECO:0000313" key="11">
    <source>
        <dbReference type="EMBL" id="CAF0721883.1"/>
    </source>
</evidence>
<dbReference type="Proteomes" id="UP000681722">
    <property type="component" value="Unassembled WGS sequence"/>
</dbReference>
<dbReference type="EMBL" id="CAJOBA010000007">
    <property type="protein sequence ID" value="CAF3493540.1"/>
    <property type="molecule type" value="Genomic_DNA"/>
</dbReference>
<dbReference type="GO" id="GO:0005739">
    <property type="term" value="C:mitochondrion"/>
    <property type="evidence" value="ECO:0007669"/>
    <property type="project" value="TreeGrafter"/>
</dbReference>
<dbReference type="OrthoDB" id="425602at2759"/>
<gene>
    <name evidence="12" type="ORF">GPM918_LOCUS2427</name>
    <name evidence="11" type="ORF">OVA965_LOCUS106</name>
    <name evidence="14" type="ORF">SRO942_LOCUS2427</name>
    <name evidence="13" type="ORF">TMI583_LOCUS106</name>
</gene>
<evidence type="ECO:0000256" key="7">
    <source>
        <dbReference type="ARBA" id="ARBA00022741"/>
    </source>
</evidence>
<proteinExistence type="inferred from homology"/>
<dbReference type="PANTHER" id="PTHR10344:SF1">
    <property type="entry name" value="THYMIDYLATE KINASE"/>
    <property type="match status" value="1"/>
</dbReference>
<evidence type="ECO:0000256" key="6">
    <source>
        <dbReference type="ARBA" id="ARBA00022727"/>
    </source>
</evidence>
<dbReference type="EMBL" id="CAJNOK010000007">
    <property type="protein sequence ID" value="CAF0721883.1"/>
    <property type="molecule type" value="Genomic_DNA"/>
</dbReference>
<dbReference type="InterPro" id="IPR018095">
    <property type="entry name" value="Thymidylate_kin_CS"/>
</dbReference>
<dbReference type="EMBL" id="CAJOBC010000270">
    <property type="protein sequence ID" value="CAF3563447.1"/>
    <property type="molecule type" value="Genomic_DNA"/>
</dbReference>
<dbReference type="SUPFAM" id="SSF52540">
    <property type="entry name" value="P-loop containing nucleoside triphosphate hydrolases"/>
    <property type="match status" value="1"/>
</dbReference>
<name>A0A813RBU9_9BILA</name>
<keyword evidence="9" id="KW-0067">ATP-binding</keyword>
<accession>A0A813RBU9</accession>
<dbReference type="Proteomes" id="UP000663829">
    <property type="component" value="Unassembled WGS sequence"/>
</dbReference>
<dbReference type="GO" id="GO:0006235">
    <property type="term" value="P:dTTP biosynthetic process"/>
    <property type="evidence" value="ECO:0007669"/>
    <property type="project" value="TreeGrafter"/>
</dbReference>
<evidence type="ECO:0000313" key="15">
    <source>
        <dbReference type="Proteomes" id="UP000663829"/>
    </source>
</evidence>
<dbReference type="InterPro" id="IPR039430">
    <property type="entry name" value="Thymidylate_kin-like_dom"/>
</dbReference>
<evidence type="ECO:0000259" key="10">
    <source>
        <dbReference type="Pfam" id="PF02223"/>
    </source>
</evidence>
<evidence type="ECO:0000256" key="9">
    <source>
        <dbReference type="ARBA" id="ARBA00022840"/>
    </source>
</evidence>
<dbReference type="FunFam" id="3.40.50.300:FF:000679">
    <property type="entry name" value="Thymidylate kinase"/>
    <property type="match status" value="1"/>
</dbReference>
<comment type="similarity">
    <text evidence="2">Belongs to the thymidylate kinase family.</text>
</comment>
<evidence type="ECO:0000313" key="12">
    <source>
        <dbReference type="EMBL" id="CAF0780340.1"/>
    </source>
</evidence>
<evidence type="ECO:0000256" key="5">
    <source>
        <dbReference type="ARBA" id="ARBA00022679"/>
    </source>
</evidence>
<keyword evidence="6" id="KW-0545">Nucleotide biosynthesis</keyword>
<keyword evidence="15" id="KW-1185">Reference proteome</keyword>
<dbReference type="EC" id="2.7.4.9" evidence="3"/>
<dbReference type="InterPro" id="IPR027417">
    <property type="entry name" value="P-loop_NTPase"/>
</dbReference>
<dbReference type="PANTHER" id="PTHR10344">
    <property type="entry name" value="THYMIDYLATE KINASE"/>
    <property type="match status" value="1"/>
</dbReference>
<dbReference type="Proteomes" id="UP000682733">
    <property type="component" value="Unassembled WGS sequence"/>
</dbReference>
<dbReference type="PROSITE" id="PS01331">
    <property type="entry name" value="THYMIDYLATE_KINASE"/>
    <property type="match status" value="1"/>
</dbReference>
<dbReference type="GO" id="GO:0005829">
    <property type="term" value="C:cytosol"/>
    <property type="evidence" value="ECO:0007669"/>
    <property type="project" value="TreeGrafter"/>
</dbReference>
<feature type="domain" description="Thymidylate kinase-like" evidence="10">
    <location>
        <begin position="11"/>
        <end position="177"/>
    </location>
</feature>
<evidence type="ECO:0000313" key="14">
    <source>
        <dbReference type="EMBL" id="CAF3563447.1"/>
    </source>
</evidence>
<dbReference type="GO" id="GO:0006227">
    <property type="term" value="P:dUDP biosynthetic process"/>
    <property type="evidence" value="ECO:0007669"/>
    <property type="project" value="TreeGrafter"/>
</dbReference>
<dbReference type="GO" id="GO:0006233">
    <property type="term" value="P:dTDP biosynthetic process"/>
    <property type="evidence" value="ECO:0007669"/>
    <property type="project" value="InterPro"/>
</dbReference>
<evidence type="ECO:0000256" key="3">
    <source>
        <dbReference type="ARBA" id="ARBA00012980"/>
    </source>
</evidence>
<evidence type="ECO:0000313" key="13">
    <source>
        <dbReference type="EMBL" id="CAF3493540.1"/>
    </source>
</evidence>